<evidence type="ECO:0000313" key="5">
    <source>
        <dbReference type="EMBL" id="KAK2549974.1"/>
    </source>
</evidence>
<gene>
    <name evidence="5" type="ORF">P5673_029426</name>
</gene>
<feature type="domain" description="Fanconi anaemia group A protein arcN subdomain" evidence="4">
    <location>
        <begin position="650"/>
        <end position="908"/>
    </location>
</feature>
<dbReference type="GO" id="GO:0043240">
    <property type="term" value="C:Fanconi anaemia nuclear complex"/>
    <property type="evidence" value="ECO:0007669"/>
    <property type="project" value="InterPro"/>
</dbReference>
<reference evidence="5" key="1">
    <citation type="journal article" date="2023" name="G3 (Bethesda)">
        <title>Whole genome assembly and annotation of the endangered Caribbean coral Acropora cervicornis.</title>
        <authorList>
            <person name="Selwyn J.D."/>
            <person name="Vollmer S.V."/>
        </authorList>
    </citation>
    <scope>NUCLEOTIDE SEQUENCE</scope>
    <source>
        <strain evidence="5">K2</strain>
    </source>
</reference>
<accession>A0AAD9PVR1</accession>
<dbReference type="EMBL" id="JARQWQ010000117">
    <property type="protein sequence ID" value="KAK2549974.1"/>
    <property type="molecule type" value="Genomic_DNA"/>
</dbReference>
<keyword evidence="6" id="KW-1185">Reference proteome</keyword>
<dbReference type="Pfam" id="PF15865">
    <property type="entry name" value="Fanconi_A_N"/>
    <property type="match status" value="1"/>
</dbReference>
<proteinExistence type="predicted"/>
<comment type="caution">
    <text evidence="5">The sequence shown here is derived from an EMBL/GenBank/DDBJ whole genome shotgun (WGS) entry which is preliminary data.</text>
</comment>
<feature type="region of interest" description="Disordered" evidence="1">
    <location>
        <begin position="1"/>
        <end position="22"/>
    </location>
</feature>
<reference evidence="5" key="2">
    <citation type="journal article" date="2023" name="Science">
        <title>Genomic signatures of disease resistance in endangered staghorn corals.</title>
        <authorList>
            <person name="Vollmer S.V."/>
            <person name="Selwyn J.D."/>
            <person name="Despard B.A."/>
            <person name="Roesel C.L."/>
        </authorList>
    </citation>
    <scope>NUCLEOTIDE SEQUENCE</scope>
    <source>
        <strain evidence="5">K2</strain>
    </source>
</reference>
<dbReference type="InterPro" id="IPR003516">
    <property type="entry name" value="FANCA"/>
</dbReference>
<dbReference type="InterPro" id="IPR031729">
    <property type="entry name" value="Fanconi_A_N"/>
</dbReference>
<dbReference type="PANTHER" id="PTHR12047">
    <property type="entry name" value="FANCONI ANEMIA GROUP A PROTEIN"/>
    <property type="match status" value="1"/>
</dbReference>
<evidence type="ECO:0000313" key="6">
    <source>
        <dbReference type="Proteomes" id="UP001249851"/>
    </source>
</evidence>
<evidence type="ECO:0000259" key="3">
    <source>
        <dbReference type="Pfam" id="PF24781"/>
    </source>
</evidence>
<dbReference type="InterPro" id="IPR055386">
    <property type="entry name" value="FANCA_helical"/>
</dbReference>
<feature type="domain" description="Fanconi anaemia group A protein N-terminal" evidence="2">
    <location>
        <begin position="180"/>
        <end position="521"/>
    </location>
</feature>
<evidence type="ECO:0000259" key="2">
    <source>
        <dbReference type="Pfam" id="PF15865"/>
    </source>
</evidence>
<dbReference type="InterPro" id="IPR055387">
    <property type="entry name" value="FANCA_arcN"/>
</dbReference>
<feature type="domain" description="Fanconi anaemia group A protein helical" evidence="3">
    <location>
        <begin position="548"/>
        <end position="628"/>
    </location>
</feature>
<dbReference type="GO" id="GO:0036297">
    <property type="term" value="P:interstrand cross-link repair"/>
    <property type="evidence" value="ECO:0007669"/>
    <property type="project" value="InterPro"/>
</dbReference>
<dbReference type="Pfam" id="PF24781">
    <property type="entry name" value="FANCA_helical"/>
    <property type="match status" value="1"/>
</dbReference>
<evidence type="ECO:0000256" key="1">
    <source>
        <dbReference type="SAM" id="MobiDB-lite"/>
    </source>
</evidence>
<evidence type="ECO:0000259" key="4">
    <source>
        <dbReference type="Pfam" id="PF24783"/>
    </source>
</evidence>
<dbReference type="Proteomes" id="UP001249851">
    <property type="component" value="Unassembled WGS sequence"/>
</dbReference>
<sequence>MELERKIKAKRSRGDYYENKEEEDSVQIKFKRLLERNVASQGPRVLETTEELKRKVLKLVEDNLSFEGMLRESEDTYTVQYGSLQKVQNLDEFSTLSSSVESIFEFLKCQATQASVPLDLLAGEMLASRLLSLLSSSCDPLLTFKQLDSVLFIVKVIKHMLIQQCFNRVYFTKHLTKKGSCIPLEVIWLLHKDCIITFDTYLACCLQHNGTVKTMTSGLVALSSCIVNRDKQERILSVLVGRMVMFPFLENKVKESPNNKLEQISQEILDAVVESSDFDECGKNAAEHPSKKDDEDSICLLEIIRRLNDVQWTVIKKFFSRQLNLFFKMKSANDIYCVFSNQKKLKFASLSKRRKTVFEQFLLVFEPSTVMEYIKNALFKDEVNLDGILSFVATFAVLVNEALPMIEDFVYELLNRSLNTFDSRSLYVAFLLVRQLSLEGGHVFQPYITWFQGCFGDQGNMKLTNRKTVQFFMKCLSDLVPYEPAEYLKVHAIKSPQVPTKLRELVTDYISLVKTRLMDLKEPLELYADSAAVRPGEEGQSEQEKQLKQASADVNKVLESFEKTGKVPNSVMEASIFRKPYFIGRFLPALLTPRKIPDEADSRSQLIDVLSKGGKIPKNMLTTYQSACEKIVIEQIEVSSSDDEGNLSGMEKLVISLEKFTQLVSDSFKSIEPCKEPGKISSQLSIISAAIQSFVKTPNDVPIVNQVVEIDLSRLDKNCGAESDSSKSVETLLQAFYKTWEKVTTCTPDLVGHAKRFQWIADFVSMIVSTPSVHQSLYCQLWDKLCCKGESLMREETRALAVFLCHLCTNKITLIPVLMKGTDSLHGTKLTDTVFTICSFVDVLCQYVPLTTKQWVEFYLRFSSSFLENAHEVFGTNVTEMKSRVGRHTAYLSPTMLKKTFYLLHRLNVTGEACLFKPRIEPDVIGAAKNLVSKQICQLWKGKQETSKVDFLLTFSEWCEWELSISITDDFLPDTDRRIYHQYRVLDHYLPLGSQEGGCDGSARKACSVIFGVLLSRCSKQRQEQNGSWNDMISLLQELVPMLRQSTTCEAEFESVATEPWLLDKFHRRIATIQSEIGKSESKTSLNIELLQASIVVSFMKLAMRLPSYLLFSDTSDGDPHIHAVKRVAVFINSYLRPYISERCCLGFDITHYIFKALLAYTHRPTDNSRTMASSQLLSQCFSDCPLLLVSVQHYWKQLKVLTAVQYDVTHSRLKDAELLSNWKNRVEGSESVSLRELESSDVCVVAALIALNLRKTEKTILELFRKDIQVHKDFIEKMREDSLLLDFAWSETTQRSAIETLLGCFLQTIVIDGFLELTLRMYSSFVYLRKECLEGVINKTAVCSPLHLEFCRQVSVFVRDCVLTSPAEILANLSQDVILSCTSELRQFLQSRIPRFQKRQQGRDRMGERT</sequence>
<organism evidence="5 6">
    <name type="scientific">Acropora cervicornis</name>
    <name type="common">Staghorn coral</name>
    <dbReference type="NCBI Taxonomy" id="6130"/>
    <lineage>
        <taxon>Eukaryota</taxon>
        <taxon>Metazoa</taxon>
        <taxon>Cnidaria</taxon>
        <taxon>Anthozoa</taxon>
        <taxon>Hexacorallia</taxon>
        <taxon>Scleractinia</taxon>
        <taxon>Astrocoeniina</taxon>
        <taxon>Acroporidae</taxon>
        <taxon>Acropora</taxon>
    </lineage>
</organism>
<dbReference type="PANTHER" id="PTHR12047:SF2">
    <property type="entry name" value="FANCONI ANEMIA GROUP A PROTEIN"/>
    <property type="match status" value="1"/>
</dbReference>
<feature type="compositionally biased region" description="Basic and acidic residues" evidence="1">
    <location>
        <begin position="1"/>
        <end position="19"/>
    </location>
</feature>
<name>A0AAD9PVR1_ACRCE</name>
<dbReference type="Pfam" id="PF24783">
    <property type="entry name" value="FANCA_arcN"/>
    <property type="match status" value="1"/>
</dbReference>
<protein>
    <submittedName>
        <fullName evidence="5">Fanconi anemia group A protein</fullName>
    </submittedName>
</protein>